<dbReference type="PANTHER" id="PTHR11771">
    <property type="entry name" value="LIPOXYGENASE"/>
    <property type="match status" value="1"/>
</dbReference>
<feature type="domain" description="Lipoxygenase" evidence="7">
    <location>
        <begin position="253"/>
        <end position="500"/>
    </location>
</feature>
<dbReference type="InterPro" id="IPR036392">
    <property type="entry name" value="PLAT/LH2_dom_sf"/>
</dbReference>
<dbReference type="Gene3D" id="3.10.450.60">
    <property type="match status" value="1"/>
</dbReference>
<comment type="caution">
    <text evidence="5">Lacks conserved residue(s) required for the propagation of feature annotation.</text>
</comment>
<evidence type="ECO:0000313" key="9">
    <source>
        <dbReference type="Proteomes" id="UP000261520"/>
    </source>
</evidence>
<dbReference type="PROSITE" id="PS51393">
    <property type="entry name" value="LIPOXYGENASE_3"/>
    <property type="match status" value="2"/>
</dbReference>
<dbReference type="GO" id="GO:0046872">
    <property type="term" value="F:metal ion binding"/>
    <property type="evidence" value="ECO:0007669"/>
    <property type="project" value="UniProtKB-KW"/>
</dbReference>
<evidence type="ECO:0000256" key="5">
    <source>
        <dbReference type="PROSITE-ProRule" id="PRU00152"/>
    </source>
</evidence>
<proteinExistence type="predicted"/>
<dbReference type="InterPro" id="IPR036226">
    <property type="entry name" value="LipOase_C_sf"/>
</dbReference>
<dbReference type="SUPFAM" id="SSF48484">
    <property type="entry name" value="Lipoxigenase"/>
    <property type="match status" value="1"/>
</dbReference>
<reference evidence="8" key="1">
    <citation type="submission" date="2025-08" db="UniProtKB">
        <authorList>
            <consortium name="Ensembl"/>
        </authorList>
    </citation>
    <scope>IDENTIFICATION</scope>
</reference>
<evidence type="ECO:0000259" key="6">
    <source>
        <dbReference type="PROSITE" id="PS50095"/>
    </source>
</evidence>
<keyword evidence="9" id="KW-1185">Reference proteome</keyword>
<organism evidence="8 9">
    <name type="scientific">Periophthalmus magnuspinnatus</name>
    <dbReference type="NCBI Taxonomy" id="409849"/>
    <lineage>
        <taxon>Eukaryota</taxon>
        <taxon>Metazoa</taxon>
        <taxon>Chordata</taxon>
        <taxon>Craniata</taxon>
        <taxon>Vertebrata</taxon>
        <taxon>Euteleostomi</taxon>
        <taxon>Actinopterygii</taxon>
        <taxon>Neopterygii</taxon>
        <taxon>Teleostei</taxon>
        <taxon>Neoteleostei</taxon>
        <taxon>Acanthomorphata</taxon>
        <taxon>Gobiaria</taxon>
        <taxon>Gobiiformes</taxon>
        <taxon>Gobioidei</taxon>
        <taxon>Gobiidae</taxon>
        <taxon>Oxudercinae</taxon>
        <taxon>Periophthalmus</taxon>
    </lineage>
</organism>
<evidence type="ECO:0000256" key="4">
    <source>
        <dbReference type="ARBA" id="ARBA00023098"/>
    </source>
</evidence>
<keyword evidence="4" id="KW-0443">Lipid metabolism</keyword>
<evidence type="ECO:0000256" key="3">
    <source>
        <dbReference type="ARBA" id="ARBA00023002"/>
    </source>
</evidence>
<feature type="domain" description="PLAT" evidence="6">
    <location>
        <begin position="2"/>
        <end position="118"/>
    </location>
</feature>
<dbReference type="AlphaFoldDB" id="A0A3B3ZX44"/>
<dbReference type="Ensembl" id="ENSPMGT00000009563.1">
    <property type="protein sequence ID" value="ENSPMGP00000008979.1"/>
    <property type="gene ID" value="ENSPMGG00000006772.1"/>
</dbReference>
<dbReference type="SMART" id="SM00308">
    <property type="entry name" value="LH2"/>
    <property type="match status" value="1"/>
</dbReference>
<keyword evidence="2" id="KW-0223">Dioxygenase</keyword>
<dbReference type="GO" id="GO:0034440">
    <property type="term" value="P:lipid oxidation"/>
    <property type="evidence" value="ECO:0007669"/>
    <property type="project" value="InterPro"/>
</dbReference>
<dbReference type="Gene3D" id="1.20.245.10">
    <property type="entry name" value="Lipoxygenase-1, Domain 5"/>
    <property type="match status" value="1"/>
</dbReference>
<dbReference type="InterPro" id="IPR013819">
    <property type="entry name" value="LipOase_C"/>
</dbReference>
<sequence length="500" mass="56055">MSEYQVSVFTGNVAYANTFNNVYIKLVGKDGESQRTWLTGAGWFLVGLKSTFTITCPASLGDLILVEVNKQPLPLFPQDAWFVDKVKVTCPEGKVYTFPMYHWINDGEVYHFREGTGHIVVGYKSGFFSLKASKKGNIFLCDYKILDGVKTSVINGEMQYLAAPLVLLHKTPDDSLKPVAIQVRDQGCQNGIFLPIFSFISIHGEGLGHFTSHLCPISSQGPSPCFPPLYDANLPFTSSYRCGLTRTLFLLFQNTASGGEGMRTILKRSLSTLTYSSLCMPEDITERGVESVPNYYYRDDGLRLWDIIHRFVKGVIHHYYKTDQEVQEDSELQEYIKDIFEHGFLSKTETGIPQSFSTVDEVVKFVTVVIFTSSAQHSAVNTGQLDIGVWMPNFPPSLQLAPPTIKGRANEHTLLQTLPDVNTTVHGIAALWLLSTQSTDFVALGKYSQELFTEDVFCKLTKDFENELKDLDEAIDSRNKNLKLPYTYLEPKSVENSVSL</sequence>
<keyword evidence="1" id="KW-0479">Metal-binding</keyword>
<evidence type="ECO:0000256" key="1">
    <source>
        <dbReference type="ARBA" id="ARBA00022723"/>
    </source>
</evidence>
<feature type="domain" description="Lipoxygenase" evidence="7">
    <location>
        <begin position="131"/>
        <end position="195"/>
    </location>
</feature>
<evidence type="ECO:0000259" key="7">
    <source>
        <dbReference type="PROSITE" id="PS51393"/>
    </source>
</evidence>
<dbReference type="Gene3D" id="2.60.60.20">
    <property type="entry name" value="PLAT/LH2 domain"/>
    <property type="match status" value="1"/>
</dbReference>
<dbReference type="InterPro" id="IPR000907">
    <property type="entry name" value="LipOase"/>
</dbReference>
<dbReference type="SUPFAM" id="SSF49723">
    <property type="entry name" value="Lipase/lipooxygenase domain (PLAT/LH2 domain)"/>
    <property type="match status" value="1"/>
</dbReference>
<dbReference type="InterPro" id="IPR001024">
    <property type="entry name" value="PLAT/LH2_dom"/>
</dbReference>
<dbReference type="Pfam" id="PF00305">
    <property type="entry name" value="Lipoxygenase"/>
    <property type="match status" value="1"/>
</dbReference>
<reference evidence="8" key="2">
    <citation type="submission" date="2025-09" db="UniProtKB">
        <authorList>
            <consortium name="Ensembl"/>
        </authorList>
    </citation>
    <scope>IDENTIFICATION</scope>
</reference>
<keyword evidence="3" id="KW-0560">Oxidoreductase</keyword>
<evidence type="ECO:0000313" key="8">
    <source>
        <dbReference type="Ensembl" id="ENSPMGP00000008979.1"/>
    </source>
</evidence>
<evidence type="ECO:0000256" key="2">
    <source>
        <dbReference type="ARBA" id="ARBA00022964"/>
    </source>
</evidence>
<accession>A0A3B3ZX44</accession>
<dbReference type="PROSITE" id="PS50095">
    <property type="entry name" value="PLAT"/>
    <property type="match status" value="1"/>
</dbReference>
<dbReference type="GO" id="GO:0016702">
    <property type="term" value="F:oxidoreductase activity, acting on single donors with incorporation of molecular oxygen, incorporation of two atoms of oxygen"/>
    <property type="evidence" value="ECO:0007669"/>
    <property type="project" value="InterPro"/>
</dbReference>
<protein>
    <submittedName>
        <fullName evidence="8">Uncharacterized protein</fullName>
    </submittedName>
</protein>
<name>A0A3B3ZX44_9GOBI</name>
<dbReference type="Pfam" id="PF01477">
    <property type="entry name" value="PLAT"/>
    <property type="match status" value="1"/>
</dbReference>
<dbReference type="Proteomes" id="UP000261520">
    <property type="component" value="Unplaced"/>
</dbReference>